<dbReference type="AlphaFoldDB" id="A0A9W5X3F6"/>
<evidence type="ECO:0000313" key="2">
    <source>
        <dbReference type="Proteomes" id="UP000621492"/>
    </source>
</evidence>
<reference evidence="1" key="2">
    <citation type="submission" date="2020-09" db="EMBL/GenBank/DDBJ databases">
        <authorList>
            <person name="Sun Q."/>
            <person name="Zhou Y."/>
        </authorList>
    </citation>
    <scope>NUCLEOTIDE SEQUENCE</scope>
    <source>
        <strain evidence="1">CGMCC 1.15454</strain>
    </source>
</reference>
<proteinExistence type="predicted"/>
<name>A0A9W5X3F6_9BACI</name>
<accession>A0A9W5X3F6</accession>
<comment type="caution">
    <text evidence="1">The sequence shown here is derived from an EMBL/GenBank/DDBJ whole genome shotgun (WGS) entry which is preliminary data.</text>
</comment>
<protein>
    <submittedName>
        <fullName evidence="1">Uncharacterized protein</fullName>
    </submittedName>
</protein>
<dbReference type="Proteomes" id="UP000621492">
    <property type="component" value="Unassembled WGS sequence"/>
</dbReference>
<evidence type="ECO:0000313" key="1">
    <source>
        <dbReference type="EMBL" id="GGB26803.1"/>
    </source>
</evidence>
<organism evidence="1 2">
    <name type="scientific">Lentibacillus populi</name>
    <dbReference type="NCBI Taxonomy" id="1827502"/>
    <lineage>
        <taxon>Bacteria</taxon>
        <taxon>Bacillati</taxon>
        <taxon>Bacillota</taxon>
        <taxon>Bacilli</taxon>
        <taxon>Bacillales</taxon>
        <taxon>Bacillaceae</taxon>
        <taxon>Lentibacillus</taxon>
    </lineage>
</organism>
<dbReference type="RefSeq" id="WP_188724502.1">
    <property type="nucleotide sequence ID" value="NZ_BMJD01000001.1"/>
</dbReference>
<reference evidence="1" key="1">
    <citation type="journal article" date="2014" name="Int. J. Syst. Evol. Microbiol.">
        <title>Complete genome sequence of Corynebacterium casei LMG S-19264T (=DSM 44701T), isolated from a smear-ripened cheese.</title>
        <authorList>
            <consortium name="US DOE Joint Genome Institute (JGI-PGF)"/>
            <person name="Walter F."/>
            <person name="Albersmeier A."/>
            <person name="Kalinowski J."/>
            <person name="Ruckert C."/>
        </authorList>
    </citation>
    <scope>NUCLEOTIDE SEQUENCE</scope>
    <source>
        <strain evidence="1">CGMCC 1.15454</strain>
    </source>
</reference>
<sequence>MKYLLCQPATNRFKWELDVCLTNLKSHGIKNIVLLFQKWDDAIPAYFKNKYGVETHVYDDLRDDKSYIPSIKPYLWWKYLEENPKRQKGKYFYMDSDVIFREKLDFRKLPVKNDVWYCSDCNGYLNLDYIRQCKNGETVLQEMASIVGVTVESLETINKNSGGAQWLIKSPTVEYWKKVYEDSNKIWKYFESLDSNIQKWTAEMWSQLWNMMYFNIGPKISNELDFCWATDPLERWNDTKIMHNAGVTGDDKDLFFKGKYVDISPFEDDLSFVNKDKVSSKYVEAIERVS</sequence>
<keyword evidence="2" id="KW-1185">Reference proteome</keyword>
<dbReference type="EMBL" id="BMJD01000001">
    <property type="protein sequence ID" value="GGB26803.1"/>
    <property type="molecule type" value="Genomic_DNA"/>
</dbReference>
<gene>
    <name evidence="1" type="ORF">GCM10011409_00150</name>
</gene>